<evidence type="ECO:0000313" key="9">
    <source>
        <dbReference type="EMBL" id="COW67985.1"/>
    </source>
</evidence>
<evidence type="ECO:0000313" key="8">
    <source>
        <dbReference type="EMBL" id="COW22776.1"/>
    </source>
</evidence>
<reference evidence="11 12" key="2">
    <citation type="submission" date="2015-03" db="EMBL/GenBank/DDBJ databases">
        <authorList>
            <consortium name="Pathogen Informatics"/>
        </authorList>
    </citation>
    <scope>NUCLEOTIDE SEQUENCE [LARGE SCALE GENOMIC DNA]</scope>
    <source>
        <strain evidence="5 18">Bir 172</strain>
        <strain evidence="3 20">Bir 185</strain>
        <strain evidence="4 19">Bir 187</strain>
        <strain evidence="6 12">D00501624</strain>
        <strain evidence="7 14">G09801536</strain>
        <strain evidence="1 16">G09901357</strain>
        <strain evidence="2 15">H09601792</strain>
        <strain evidence="11">K00500041</strain>
        <strain evidence="9 13">M09401471</strain>
        <strain evidence="8 17">P00601463</strain>
    </source>
</reference>
<evidence type="ECO:0000313" key="14">
    <source>
        <dbReference type="Proteomes" id="UP000045842"/>
    </source>
</evidence>
<evidence type="ECO:0000313" key="11">
    <source>
        <dbReference type="Proteomes" id="UP000038802"/>
    </source>
</evidence>
<evidence type="ECO:0000313" key="19">
    <source>
        <dbReference type="Proteomes" id="UP000049023"/>
    </source>
</evidence>
<evidence type="ECO:0000313" key="7">
    <source>
        <dbReference type="EMBL" id="COW21225.1"/>
    </source>
</evidence>
<evidence type="ECO:0000313" key="4">
    <source>
        <dbReference type="EMBL" id="CKS11379.1"/>
    </source>
</evidence>
<name>A0A0T9Y444_MYCTX</name>
<dbReference type="EMBL" id="CSAD01000607">
    <property type="protein sequence ID" value="COW21225.1"/>
    <property type="molecule type" value="Genomic_DNA"/>
</dbReference>
<evidence type="ECO:0000313" key="15">
    <source>
        <dbReference type="Proteomes" id="UP000046947"/>
    </source>
</evidence>
<evidence type="ECO:0000313" key="2">
    <source>
        <dbReference type="EMBL" id="CFE47780.1"/>
    </source>
</evidence>
<dbReference type="Proteomes" id="UP000048289">
    <property type="component" value="Unassembled WGS sequence"/>
</dbReference>
<dbReference type="EMBL" id="CNGE01000349">
    <property type="protein sequence ID" value="CKS54823.1"/>
    <property type="molecule type" value="Genomic_DNA"/>
</dbReference>
<dbReference type="EMBL" id="CNFT01000154">
    <property type="protein sequence ID" value="CKR23017.1"/>
    <property type="molecule type" value="Genomic_DNA"/>
</dbReference>
<evidence type="ECO:0000313" key="1">
    <source>
        <dbReference type="EMBL" id="CFE43329.1"/>
    </source>
</evidence>
<evidence type="ECO:0000313" key="13">
    <source>
        <dbReference type="Proteomes" id="UP000044938"/>
    </source>
</evidence>
<reference evidence="10" key="1">
    <citation type="submission" date="2015-03" db="EMBL/GenBank/DDBJ databases">
        <authorList>
            <person name="Murphy D."/>
        </authorList>
    </citation>
    <scope>NUCLEOTIDE SEQUENCE [LARGE SCALE GENOMIC DNA]</scope>
    <source>
        <strain evidence="10">K00500041</strain>
    </source>
</reference>
<protein>
    <submittedName>
        <fullName evidence="4">Uncharacterized protein</fullName>
    </submittedName>
</protein>
<gene>
    <name evidence="6" type="ORF">ERS007661_00982</name>
    <name evidence="7" type="ORF">ERS007679_03385</name>
    <name evidence="1" type="ORF">ERS007681_03387</name>
    <name evidence="2" type="ORF">ERS007688_00863</name>
    <name evidence="10" type="ORF">ERS007703_04791</name>
    <name evidence="9" type="ORF">ERS007720_03073</name>
    <name evidence="8" type="ORF">ERS007741_01882</name>
    <name evidence="5" type="ORF">ERS027646_02056</name>
    <name evidence="3" type="ORF">ERS027659_00963</name>
    <name evidence="4" type="ORF">ERS027661_02608</name>
</gene>
<dbReference type="EMBL" id="CFOH01000093">
    <property type="protein sequence ID" value="CFE47780.1"/>
    <property type="molecule type" value="Genomic_DNA"/>
</dbReference>
<evidence type="ECO:0000313" key="5">
    <source>
        <dbReference type="EMBL" id="CKS54823.1"/>
    </source>
</evidence>
<evidence type="ECO:0000313" key="12">
    <source>
        <dbReference type="Proteomes" id="UP000039217"/>
    </source>
</evidence>
<evidence type="ECO:0000313" key="10">
    <source>
        <dbReference type="EMBL" id="COX12123.1"/>
    </source>
</evidence>
<sequence length="219" mass="22669">MVDPLADVFFHPHAGAACAATKAAVGMARHLGQAGPRGTDQLPWCLVDLVVPTQVARVVVGDVLRNRSDRDQPLVAHQPIEQLGVVQHGVVGAQLPIFLADGVEAVRAGDNDLAVDGLHTLEQTVQGLDGLLCQLLEEELVAGAARRVAVAGFPSAQHQVFHPGDGEQLGDGLGGLLGLVVVGARTTHPEQVLVAVEAVDVLAVHGDVEVNLVDPVGAI</sequence>
<organism evidence="4 19">
    <name type="scientific">Mycobacterium tuberculosis</name>
    <dbReference type="NCBI Taxonomy" id="1773"/>
    <lineage>
        <taxon>Bacteria</taxon>
        <taxon>Bacillati</taxon>
        <taxon>Actinomycetota</taxon>
        <taxon>Actinomycetes</taxon>
        <taxon>Mycobacteriales</taxon>
        <taxon>Mycobacteriaceae</taxon>
        <taxon>Mycobacterium</taxon>
        <taxon>Mycobacterium tuberculosis complex</taxon>
    </lineage>
</organism>
<evidence type="ECO:0000313" key="17">
    <source>
        <dbReference type="Proteomes" id="UP000048600"/>
    </source>
</evidence>
<dbReference type="Proteomes" id="UP000046947">
    <property type="component" value="Unassembled WGS sequence"/>
</dbReference>
<dbReference type="Proteomes" id="UP000039217">
    <property type="component" value="Unassembled WGS sequence"/>
</dbReference>
<proteinExistence type="predicted"/>
<dbReference type="AlphaFoldDB" id="A0A0T9Y444"/>
<dbReference type="Proteomes" id="UP000044938">
    <property type="component" value="Unassembled WGS sequence"/>
</dbReference>
<dbReference type="EMBL" id="CSAE01000945">
    <property type="protein sequence ID" value="COX12123.1"/>
    <property type="molecule type" value="Genomic_DNA"/>
</dbReference>
<dbReference type="Proteomes" id="UP000038802">
    <property type="component" value="Unassembled WGS sequence"/>
</dbReference>
<evidence type="ECO:0000313" key="18">
    <source>
        <dbReference type="Proteomes" id="UP000048948"/>
    </source>
</evidence>
<dbReference type="EMBL" id="CQQC01000233">
    <property type="protein sequence ID" value="CNU64707.1"/>
    <property type="molecule type" value="Genomic_DNA"/>
</dbReference>
<dbReference type="EMBL" id="CSAJ01000455">
    <property type="protein sequence ID" value="COW67985.1"/>
    <property type="molecule type" value="Genomic_DNA"/>
</dbReference>
<accession>A0A0T9Y444</accession>
<dbReference type="Proteomes" id="UP000045842">
    <property type="component" value="Unassembled WGS sequence"/>
</dbReference>
<dbReference type="EMBL" id="CHKL01000184">
    <property type="protein sequence ID" value="COW22776.1"/>
    <property type="molecule type" value="Genomic_DNA"/>
</dbReference>
<dbReference type="Proteomes" id="UP000050164">
    <property type="component" value="Unassembled WGS sequence"/>
</dbReference>
<evidence type="ECO:0000313" key="20">
    <source>
        <dbReference type="Proteomes" id="UP000050164"/>
    </source>
</evidence>
<dbReference type="EMBL" id="CFOE01000577">
    <property type="protein sequence ID" value="CFE43329.1"/>
    <property type="molecule type" value="Genomic_DNA"/>
</dbReference>
<evidence type="ECO:0000313" key="6">
    <source>
        <dbReference type="EMBL" id="CNU64707.1"/>
    </source>
</evidence>
<dbReference type="Proteomes" id="UP000048948">
    <property type="component" value="Unassembled WGS sequence"/>
</dbReference>
<evidence type="ECO:0000313" key="16">
    <source>
        <dbReference type="Proteomes" id="UP000048289"/>
    </source>
</evidence>
<dbReference type="Proteomes" id="UP000049023">
    <property type="component" value="Unassembled WGS sequence"/>
</dbReference>
<dbReference type="EMBL" id="CNFU01000571">
    <property type="protein sequence ID" value="CKS11379.1"/>
    <property type="molecule type" value="Genomic_DNA"/>
</dbReference>
<evidence type="ECO:0000313" key="3">
    <source>
        <dbReference type="EMBL" id="CKR23017.1"/>
    </source>
</evidence>
<dbReference type="Proteomes" id="UP000048600">
    <property type="component" value="Unassembled WGS sequence"/>
</dbReference>